<dbReference type="EMBL" id="SFCI01001513">
    <property type="protein sequence ID" value="TFY75589.1"/>
    <property type="molecule type" value="Genomic_DNA"/>
</dbReference>
<comment type="caution">
    <text evidence="2">The sequence shown here is derived from an EMBL/GenBank/DDBJ whole genome shotgun (WGS) entry which is preliminary data.</text>
</comment>
<feature type="domain" description="GmrSD restriction endonucleases N-terminal" evidence="1">
    <location>
        <begin position="2"/>
        <end position="48"/>
    </location>
</feature>
<dbReference type="Proteomes" id="UP000298061">
    <property type="component" value="Unassembled WGS sequence"/>
</dbReference>
<dbReference type="PANTHER" id="PTHR39639">
    <property type="entry name" value="CHROMOSOME 16, WHOLE GENOME SHOTGUN SEQUENCE"/>
    <property type="match status" value="1"/>
</dbReference>
<evidence type="ECO:0000313" key="2">
    <source>
        <dbReference type="EMBL" id="TFY75589.1"/>
    </source>
</evidence>
<organism evidence="2 3">
    <name type="scientific">Hericium alpestre</name>
    <dbReference type="NCBI Taxonomy" id="135208"/>
    <lineage>
        <taxon>Eukaryota</taxon>
        <taxon>Fungi</taxon>
        <taxon>Dikarya</taxon>
        <taxon>Basidiomycota</taxon>
        <taxon>Agaricomycotina</taxon>
        <taxon>Agaricomycetes</taxon>
        <taxon>Russulales</taxon>
        <taxon>Hericiaceae</taxon>
        <taxon>Hericium</taxon>
    </lineage>
</organism>
<dbReference type="InterPro" id="IPR004919">
    <property type="entry name" value="GmrSD_N"/>
</dbReference>
<dbReference type="Pfam" id="PF03235">
    <property type="entry name" value="GmrSD_N"/>
    <property type="match status" value="1"/>
</dbReference>
<dbReference type="OrthoDB" id="5419821at2759"/>
<evidence type="ECO:0000313" key="3">
    <source>
        <dbReference type="Proteomes" id="UP000298061"/>
    </source>
</evidence>
<name>A0A4Y9ZQ72_9AGAM</name>
<gene>
    <name evidence="2" type="ORF">EWM64_g8422</name>
</gene>
<dbReference type="AlphaFoldDB" id="A0A4Y9ZQ72"/>
<evidence type="ECO:0000259" key="1">
    <source>
        <dbReference type="Pfam" id="PF03235"/>
    </source>
</evidence>
<dbReference type="PANTHER" id="PTHR39639:SF1">
    <property type="entry name" value="DUF262 DOMAIN-CONTAINING PROTEIN"/>
    <property type="match status" value="1"/>
</dbReference>
<accession>A0A4Y9ZQ72</accession>
<protein>
    <recommendedName>
        <fullName evidence="1">GmrSD restriction endonucleases N-terminal domain-containing protein</fullName>
    </recommendedName>
</protein>
<keyword evidence="3" id="KW-1185">Reference proteome</keyword>
<proteinExistence type="predicted"/>
<sequence>MELVDSLFHNYYVPPVVFAVAEDEDGHETRVCVDGKQRLTSITAFLNGQVRAALYAAYPV</sequence>
<dbReference type="STRING" id="135208.A0A4Y9ZQ72"/>
<reference evidence="2 3" key="1">
    <citation type="submission" date="2019-02" db="EMBL/GenBank/DDBJ databases">
        <title>Genome sequencing of the rare red list fungi Hericium alpestre (H. flagellum).</title>
        <authorList>
            <person name="Buettner E."/>
            <person name="Kellner H."/>
        </authorList>
    </citation>
    <scope>NUCLEOTIDE SEQUENCE [LARGE SCALE GENOMIC DNA]</scope>
    <source>
        <strain evidence="2 3">DSM 108284</strain>
    </source>
</reference>